<dbReference type="RefSeq" id="WP_095604780.1">
    <property type="nucleotide sequence ID" value="NZ_NSKE01000001.1"/>
</dbReference>
<sequence>MKTSKKYLTILFAITLSIISATELYGQRNISYQDLVMRQQQQQTSFDNLILPANDGEAVQFVVTFHVPYSSLPFKKSQDRSSRNKYFSTMDLMLEVFKADKTNFDKKKKENISLEGLEPAGRASWADTAYAKDYESSQSDDQFLSGYIKVDLNPGSYNYVLQMKRGAQTDSRISRTQKINIKSFREKKTGNILVSPTLAKQSESSRFILNTTGNTVEYTKDFFAIAYLPQYQEEESYTLDITKLGTLQEDTTQKSNVFTETLTEKNIKTDVHPQLLYTEGKPYLNLSDTNNGYTYAVIDIPNSEFENSLYQITVKNSSGDIVARDNFRSKWKDMPTSLLNLDTAIEMLRFIVDKETIKRINRGTTAEREEKFRSFWKERDPTPDTQFNELMAEYYQRIDYTYENYSTENTIGYNSDRGEVYIKYGKPKDINRKFPKEGATTEIWTYPDRRFIFKATTGFGDFKLVSNQSR</sequence>
<comment type="caution">
    <text evidence="2">The sequence shown here is derived from an EMBL/GenBank/DDBJ whole genome shotgun (WGS) entry which is preliminary data.</text>
</comment>
<protein>
    <recommendedName>
        <fullName evidence="1">GWxTD domain-containing protein</fullName>
    </recommendedName>
</protein>
<reference evidence="2 3" key="1">
    <citation type="submission" date="2017-08" db="EMBL/GenBank/DDBJ databases">
        <title>Aliifodinibius alkalisoli sp. nov., isolated from saline alkaline soil.</title>
        <authorList>
            <person name="Liu D."/>
            <person name="Zhang G."/>
        </authorList>
    </citation>
    <scope>NUCLEOTIDE SEQUENCE [LARGE SCALE GENOMIC DNA]</scope>
    <source>
        <strain evidence="2 3">WN023</strain>
    </source>
</reference>
<organism evidence="2 3">
    <name type="scientific">Fodinibius salipaludis</name>
    <dbReference type="NCBI Taxonomy" id="2032627"/>
    <lineage>
        <taxon>Bacteria</taxon>
        <taxon>Pseudomonadati</taxon>
        <taxon>Balneolota</taxon>
        <taxon>Balneolia</taxon>
        <taxon>Balneolales</taxon>
        <taxon>Balneolaceae</taxon>
        <taxon>Fodinibius</taxon>
    </lineage>
</organism>
<name>A0A2A2GF92_9BACT</name>
<feature type="domain" description="GWxTD" evidence="1">
    <location>
        <begin position="340"/>
        <end position="450"/>
    </location>
</feature>
<dbReference type="Pfam" id="PF20094">
    <property type="entry name" value="GWxTD_dom"/>
    <property type="match status" value="1"/>
</dbReference>
<dbReference type="AlphaFoldDB" id="A0A2A2GF92"/>
<evidence type="ECO:0000259" key="1">
    <source>
        <dbReference type="Pfam" id="PF20094"/>
    </source>
</evidence>
<gene>
    <name evidence="2" type="ORF">CK503_00270</name>
</gene>
<dbReference type="InterPro" id="IPR030959">
    <property type="entry name" value="GWxTD_dom"/>
</dbReference>
<accession>A0A2A2GF92</accession>
<evidence type="ECO:0000313" key="2">
    <source>
        <dbReference type="EMBL" id="PAU95535.1"/>
    </source>
</evidence>
<keyword evidence="3" id="KW-1185">Reference proteome</keyword>
<dbReference type="NCBIfam" id="TIGR04514">
    <property type="entry name" value="GWxTD_dom"/>
    <property type="match status" value="1"/>
</dbReference>
<evidence type="ECO:0000313" key="3">
    <source>
        <dbReference type="Proteomes" id="UP000218831"/>
    </source>
</evidence>
<proteinExistence type="predicted"/>
<dbReference type="EMBL" id="NSKE01000001">
    <property type="protein sequence ID" value="PAU95535.1"/>
    <property type="molecule type" value="Genomic_DNA"/>
</dbReference>
<dbReference type="Proteomes" id="UP000218831">
    <property type="component" value="Unassembled WGS sequence"/>
</dbReference>
<dbReference type="OrthoDB" id="1522692at2"/>